<dbReference type="PANTHER" id="PTHR35529">
    <property type="entry name" value="MANGANESE EFFLUX PUMP MNTP-RELATED"/>
    <property type="match status" value="1"/>
</dbReference>
<evidence type="ECO:0000256" key="2">
    <source>
        <dbReference type="ARBA" id="ARBA00022692"/>
    </source>
</evidence>
<proteinExistence type="predicted"/>
<feature type="transmembrane region" description="Helical" evidence="5">
    <location>
        <begin position="184"/>
        <end position="200"/>
    </location>
</feature>
<dbReference type="EMBL" id="WHJC01000004">
    <property type="protein sequence ID" value="MPQ42310.1"/>
    <property type="molecule type" value="Genomic_DNA"/>
</dbReference>
<dbReference type="Proteomes" id="UP000430345">
    <property type="component" value="Unassembled WGS sequence"/>
</dbReference>
<evidence type="ECO:0000256" key="1">
    <source>
        <dbReference type="ARBA" id="ARBA00022475"/>
    </source>
</evidence>
<dbReference type="NCBIfam" id="TIGR02840">
    <property type="entry name" value="spore_YtaF"/>
    <property type="match status" value="1"/>
</dbReference>
<dbReference type="Pfam" id="PF02659">
    <property type="entry name" value="Mntp"/>
    <property type="match status" value="1"/>
</dbReference>
<evidence type="ECO:0000313" key="6">
    <source>
        <dbReference type="EMBL" id="MPQ42310.1"/>
    </source>
</evidence>
<dbReference type="PANTHER" id="PTHR35529:SF2">
    <property type="entry name" value="SPORULATION PROTEIN YTAF-RELATED"/>
    <property type="match status" value="1"/>
</dbReference>
<feature type="transmembrane region" description="Helical" evidence="5">
    <location>
        <begin position="37"/>
        <end position="59"/>
    </location>
</feature>
<dbReference type="InterPro" id="IPR014205">
    <property type="entry name" value="Spore_YtaF"/>
</dbReference>
<name>A0A6I1MGL5_9CLOT</name>
<keyword evidence="3 5" id="KW-1133">Transmembrane helix</keyword>
<evidence type="ECO:0000313" key="7">
    <source>
        <dbReference type="Proteomes" id="UP000430345"/>
    </source>
</evidence>
<feature type="transmembrane region" description="Helical" evidence="5">
    <location>
        <begin position="6"/>
        <end position="25"/>
    </location>
</feature>
<dbReference type="AlphaFoldDB" id="A0A6I1MGL5"/>
<feature type="transmembrane region" description="Helical" evidence="5">
    <location>
        <begin position="126"/>
        <end position="145"/>
    </location>
</feature>
<feature type="transmembrane region" description="Helical" evidence="5">
    <location>
        <begin position="151"/>
        <end position="172"/>
    </location>
</feature>
<keyword evidence="7" id="KW-1185">Reference proteome</keyword>
<evidence type="ECO:0000256" key="3">
    <source>
        <dbReference type="ARBA" id="ARBA00022989"/>
    </source>
</evidence>
<accession>A0A6I1MGL5</accession>
<organism evidence="6 7">
    <name type="scientific">Clostridium tarantellae</name>
    <dbReference type="NCBI Taxonomy" id="39493"/>
    <lineage>
        <taxon>Bacteria</taxon>
        <taxon>Bacillati</taxon>
        <taxon>Bacillota</taxon>
        <taxon>Clostridia</taxon>
        <taxon>Eubacteriales</taxon>
        <taxon>Clostridiaceae</taxon>
        <taxon>Clostridium</taxon>
    </lineage>
</organism>
<sequence>MNIFSIFLFVFSASIDIFIVALAYGVKNIKINFSSNLVIATISALGTFISMKIGLLLISFISIKYANFLGSLILFLIGIYFLIDYFKEKHINLPQNCSNTSPICILEKPEIADIDKSGNIELKESFLLSIALSLNNFGLGIGASIVGLDILFTTLITFFFSIIILPIGFYFSKKLSSKLIGNKGSLISALIIIFLALISVF</sequence>
<keyword evidence="2 5" id="KW-0812">Transmembrane</keyword>
<protein>
    <submittedName>
        <fullName evidence="6">Sporulation membrane protein YtaF</fullName>
    </submittedName>
</protein>
<evidence type="ECO:0000256" key="5">
    <source>
        <dbReference type="SAM" id="Phobius"/>
    </source>
</evidence>
<dbReference type="OrthoDB" id="1679205at2"/>
<comment type="caution">
    <text evidence="6">The sequence shown here is derived from an EMBL/GenBank/DDBJ whole genome shotgun (WGS) entry which is preliminary data.</text>
</comment>
<reference evidence="6 7" key="1">
    <citation type="submission" date="2019-10" db="EMBL/GenBank/DDBJ databases">
        <title>The Genome Sequence of Clostridium tarantellae Isolated from Fish Brain.</title>
        <authorList>
            <person name="Bano L."/>
            <person name="Kiel M."/>
            <person name="Sales G."/>
            <person name="Doxey A.C."/>
            <person name="Mansfield M.J."/>
            <person name="Schiavone M."/>
            <person name="Rossetto O."/>
            <person name="Pirazzini M."/>
            <person name="Dobrindt U."/>
            <person name="Montecucco C."/>
        </authorList>
    </citation>
    <scope>NUCLEOTIDE SEQUENCE [LARGE SCALE GENOMIC DNA]</scope>
    <source>
        <strain evidence="6 7">DSM 3997</strain>
    </source>
</reference>
<dbReference type="InterPro" id="IPR003810">
    <property type="entry name" value="Mntp/YtaF"/>
</dbReference>
<feature type="transmembrane region" description="Helical" evidence="5">
    <location>
        <begin position="65"/>
        <end position="83"/>
    </location>
</feature>
<keyword evidence="1" id="KW-1003">Cell membrane</keyword>
<keyword evidence="4 5" id="KW-0472">Membrane</keyword>
<gene>
    <name evidence="6" type="primary">ytaF</name>
    <name evidence="6" type="ORF">GBZ86_00830</name>
</gene>
<evidence type="ECO:0000256" key="4">
    <source>
        <dbReference type="ARBA" id="ARBA00023136"/>
    </source>
</evidence>